<dbReference type="PRINTS" id="PR01469">
    <property type="entry name" value="CARBMTKINASE"/>
</dbReference>
<dbReference type="Gene3D" id="3.40.1160.10">
    <property type="entry name" value="Acetylglutamate kinase-like"/>
    <property type="match status" value="1"/>
</dbReference>
<evidence type="ECO:0000256" key="3">
    <source>
        <dbReference type="ARBA" id="ARBA00013070"/>
    </source>
</evidence>
<evidence type="ECO:0000256" key="2">
    <source>
        <dbReference type="ARBA" id="ARBA00011066"/>
    </source>
</evidence>
<evidence type="ECO:0000256" key="4">
    <source>
        <dbReference type="ARBA" id="ARBA00022679"/>
    </source>
</evidence>
<reference evidence="10 11" key="1">
    <citation type="submission" date="2022-11" db="EMBL/GenBank/DDBJ databases">
        <authorList>
            <person name="Caiyu Z."/>
        </authorList>
    </citation>
    <scope>NUCLEOTIDE SEQUENCE [LARGE SCALE GENOMIC DNA]</scope>
    <source>
        <strain evidence="10 11">YR-4</strain>
    </source>
</reference>
<comment type="similarity">
    <text evidence="2 8">Belongs to the carbamate kinase family.</text>
</comment>
<name>A0ABT4BQ80_9FIRM</name>
<dbReference type="EMBL" id="JAPOHA010000002">
    <property type="protein sequence ID" value="MCY1712964.1"/>
    <property type="molecule type" value="Genomic_DNA"/>
</dbReference>
<dbReference type="PANTHER" id="PTHR30409">
    <property type="entry name" value="CARBAMATE KINASE"/>
    <property type="match status" value="1"/>
</dbReference>
<dbReference type="PANTHER" id="PTHR30409:SF1">
    <property type="entry name" value="CARBAMATE KINASE-RELATED"/>
    <property type="match status" value="1"/>
</dbReference>
<evidence type="ECO:0000313" key="10">
    <source>
        <dbReference type="EMBL" id="MCY1712964.1"/>
    </source>
</evidence>
<keyword evidence="11" id="KW-1185">Reference proteome</keyword>
<evidence type="ECO:0000313" key="11">
    <source>
        <dbReference type="Proteomes" id="UP001082703"/>
    </source>
</evidence>
<proteinExistence type="inferred from homology"/>
<keyword evidence="5 8" id="KW-0418">Kinase</keyword>
<evidence type="ECO:0000256" key="6">
    <source>
        <dbReference type="ARBA" id="ARBA00048467"/>
    </source>
</evidence>
<evidence type="ECO:0000256" key="5">
    <source>
        <dbReference type="ARBA" id="ARBA00022777"/>
    </source>
</evidence>
<feature type="domain" description="Aspartate/glutamate/uridylate kinase" evidence="9">
    <location>
        <begin position="3"/>
        <end position="293"/>
    </location>
</feature>
<dbReference type="CDD" id="cd04235">
    <property type="entry name" value="AAK_CK"/>
    <property type="match status" value="1"/>
</dbReference>
<dbReference type="SUPFAM" id="SSF53633">
    <property type="entry name" value="Carbamate kinase-like"/>
    <property type="match status" value="1"/>
</dbReference>
<dbReference type="InterPro" id="IPR036393">
    <property type="entry name" value="AceGlu_kinase-like_sf"/>
</dbReference>
<gene>
    <name evidence="10" type="primary">arcC</name>
    <name evidence="10" type="ORF">OUY18_01670</name>
</gene>
<evidence type="ECO:0000256" key="1">
    <source>
        <dbReference type="ARBA" id="ARBA00005118"/>
    </source>
</evidence>
<dbReference type="InterPro" id="IPR001048">
    <property type="entry name" value="Asp/Glu/Uridylate_kinase"/>
</dbReference>
<evidence type="ECO:0000256" key="8">
    <source>
        <dbReference type="PIRNR" id="PIRNR000723"/>
    </source>
</evidence>
<evidence type="ECO:0000259" key="9">
    <source>
        <dbReference type="Pfam" id="PF00696"/>
    </source>
</evidence>
<dbReference type="GO" id="GO:0008804">
    <property type="term" value="F:carbamate kinase activity"/>
    <property type="evidence" value="ECO:0007669"/>
    <property type="project" value="UniProtKB-EC"/>
</dbReference>
<dbReference type="PIRSF" id="PIRSF000723">
    <property type="entry name" value="Carbamate_kin"/>
    <property type="match status" value="1"/>
</dbReference>
<sequence length="312" mass="33670">MSRIVIALGGNALGNNAEEQQRKIDEAAPSLIGLIKQGHEIIVSHGNGPQVGMINLAFDAASQQSDKIAKMELPECTAMSQGYIGYHLQKGILKELKRVGMPWHVATVVTQVEVGEHDPAFSNPTKPIGAFYDEETVQSLKKEKPDAVFAEDAGRGWRRMVASPKPMEIVERDSILNLLDHEFIVIACGGGGIPVVKDAKGNYNGVPAVIDKDFASAKLAETVGAQYLFILTAVDKVAINFGKANQQNLDEMTVEQAEKYCEEGQFAKGSMLPKVQAAIQFVKSGENRRAVIASLEKAPMAMKGESGTLIHA</sequence>
<dbReference type="InterPro" id="IPR003964">
    <property type="entry name" value="Carb_kinase"/>
</dbReference>
<dbReference type="NCBIfam" id="NF009007">
    <property type="entry name" value="PRK12352.1"/>
    <property type="match status" value="1"/>
</dbReference>
<protein>
    <recommendedName>
        <fullName evidence="3 7">Carbamate kinase</fullName>
    </recommendedName>
</protein>
<comment type="catalytic activity">
    <reaction evidence="6">
        <text>hydrogencarbonate + NH4(+) + ATP = carbamoyl phosphate + ADP + H2O + H(+)</text>
        <dbReference type="Rhea" id="RHEA:10152"/>
        <dbReference type="ChEBI" id="CHEBI:15377"/>
        <dbReference type="ChEBI" id="CHEBI:15378"/>
        <dbReference type="ChEBI" id="CHEBI:17544"/>
        <dbReference type="ChEBI" id="CHEBI:28938"/>
        <dbReference type="ChEBI" id="CHEBI:30616"/>
        <dbReference type="ChEBI" id="CHEBI:58228"/>
        <dbReference type="ChEBI" id="CHEBI:456216"/>
        <dbReference type="EC" id="2.7.2.2"/>
    </reaction>
</comment>
<comment type="caution">
    <text evidence="10">The sequence shown here is derived from an EMBL/GenBank/DDBJ whole genome shotgun (WGS) entry which is preliminary data.</text>
</comment>
<dbReference type="RefSeq" id="WP_268056976.1">
    <property type="nucleotide sequence ID" value="NZ_JAPOHA010000002.1"/>
</dbReference>
<evidence type="ECO:0000256" key="7">
    <source>
        <dbReference type="NCBIfam" id="TIGR00746"/>
    </source>
</evidence>
<keyword evidence="4 8" id="KW-0808">Transferase</keyword>
<accession>A0ABT4BQ80</accession>
<dbReference type="Pfam" id="PF00696">
    <property type="entry name" value="AA_kinase"/>
    <property type="match status" value="1"/>
</dbReference>
<organism evidence="10 11">
    <name type="scientific">Caproiciproducens galactitolivorans</name>
    <dbReference type="NCBI Taxonomy" id="642589"/>
    <lineage>
        <taxon>Bacteria</taxon>
        <taxon>Bacillati</taxon>
        <taxon>Bacillota</taxon>
        <taxon>Clostridia</taxon>
        <taxon>Eubacteriales</taxon>
        <taxon>Acutalibacteraceae</taxon>
        <taxon>Caproiciproducens</taxon>
    </lineage>
</organism>
<comment type="pathway">
    <text evidence="1">Metabolic intermediate metabolism; carbamoyl phosphate degradation; CO(2) and NH(3) from carbamoyl phosphate: step 1/1.</text>
</comment>
<dbReference type="Proteomes" id="UP001082703">
    <property type="component" value="Unassembled WGS sequence"/>
</dbReference>
<dbReference type="NCBIfam" id="TIGR00746">
    <property type="entry name" value="arcC"/>
    <property type="match status" value="1"/>
</dbReference>